<comment type="caution">
    <text evidence="1">The sequence shown here is derived from an EMBL/GenBank/DDBJ whole genome shotgun (WGS) entry which is preliminary data.</text>
</comment>
<reference evidence="1" key="1">
    <citation type="thesis" date="2020" institute="ProQuest LLC" country="789 East Eisenhower Parkway, Ann Arbor, MI, USA">
        <title>Comparative Genomics and Chromosome Evolution.</title>
        <authorList>
            <person name="Mudd A.B."/>
        </authorList>
    </citation>
    <scope>NUCLEOTIDE SEQUENCE</scope>
    <source>
        <strain evidence="1">1538</strain>
        <tissue evidence="1">Blood</tissue>
    </source>
</reference>
<proteinExistence type="predicted"/>
<organism evidence="1 2">
    <name type="scientific">Pyxicephalus adspersus</name>
    <name type="common">African bullfrog</name>
    <dbReference type="NCBI Taxonomy" id="30357"/>
    <lineage>
        <taxon>Eukaryota</taxon>
        <taxon>Metazoa</taxon>
        <taxon>Chordata</taxon>
        <taxon>Craniata</taxon>
        <taxon>Vertebrata</taxon>
        <taxon>Euteleostomi</taxon>
        <taxon>Amphibia</taxon>
        <taxon>Batrachia</taxon>
        <taxon>Anura</taxon>
        <taxon>Neobatrachia</taxon>
        <taxon>Ranoidea</taxon>
        <taxon>Pyxicephalidae</taxon>
        <taxon>Pyxicephalinae</taxon>
        <taxon>Pyxicephalus</taxon>
    </lineage>
</organism>
<gene>
    <name evidence="1" type="ORF">GDO54_013451</name>
</gene>
<evidence type="ECO:0000313" key="1">
    <source>
        <dbReference type="EMBL" id="DBA22422.1"/>
    </source>
</evidence>
<dbReference type="Proteomes" id="UP001181693">
    <property type="component" value="Unassembled WGS sequence"/>
</dbReference>
<dbReference type="EMBL" id="DYDO01000006">
    <property type="protein sequence ID" value="DBA22422.1"/>
    <property type="molecule type" value="Genomic_DNA"/>
</dbReference>
<dbReference type="AlphaFoldDB" id="A0AAV3A7H2"/>
<evidence type="ECO:0000313" key="2">
    <source>
        <dbReference type="Proteomes" id="UP001181693"/>
    </source>
</evidence>
<name>A0AAV3A7H2_PYXAD</name>
<accession>A0AAV3A7H2</accession>
<sequence length="80" mass="9376">MIRIRSIVRQKCHFSVIYCSNQYQVSTIFIHHLSIQLKIHCLPKANKHPSSFYCCISFEDNWVGHMKIFWTGGGTEMCLL</sequence>
<keyword evidence="2" id="KW-1185">Reference proteome</keyword>
<protein>
    <submittedName>
        <fullName evidence="1">Uncharacterized protein</fullName>
    </submittedName>
</protein>